<dbReference type="GeneID" id="94831148"/>
<proteinExistence type="predicted"/>
<dbReference type="EMBL" id="MLAK01001448">
    <property type="protein sequence ID" value="OHS92947.1"/>
    <property type="molecule type" value="Genomic_DNA"/>
</dbReference>
<dbReference type="AlphaFoldDB" id="A0A1J4J5M6"/>
<dbReference type="VEuPathDB" id="TrichDB:TRFO_12124"/>
<evidence type="ECO:0000256" key="5">
    <source>
        <dbReference type="SAM" id="Phobius"/>
    </source>
</evidence>
<evidence type="ECO:0008006" key="8">
    <source>
        <dbReference type="Google" id="ProtNLM"/>
    </source>
</evidence>
<dbReference type="RefSeq" id="XP_068346084.1">
    <property type="nucleotide sequence ID" value="XM_068496444.1"/>
</dbReference>
<keyword evidence="7" id="KW-1185">Reference proteome</keyword>
<dbReference type="Pfam" id="PF00335">
    <property type="entry name" value="Tetraspanin"/>
    <property type="match status" value="1"/>
</dbReference>
<feature type="transmembrane region" description="Helical" evidence="5">
    <location>
        <begin position="77"/>
        <end position="99"/>
    </location>
</feature>
<keyword evidence="3 5" id="KW-1133">Transmembrane helix</keyword>
<organism evidence="6 7">
    <name type="scientific">Tritrichomonas foetus</name>
    <dbReference type="NCBI Taxonomy" id="1144522"/>
    <lineage>
        <taxon>Eukaryota</taxon>
        <taxon>Metamonada</taxon>
        <taxon>Parabasalia</taxon>
        <taxon>Tritrichomonadida</taxon>
        <taxon>Tritrichomonadidae</taxon>
        <taxon>Tritrichomonas</taxon>
    </lineage>
</organism>
<keyword evidence="4 5" id="KW-0472">Membrane</keyword>
<evidence type="ECO:0000256" key="3">
    <source>
        <dbReference type="ARBA" id="ARBA00022989"/>
    </source>
</evidence>
<dbReference type="OrthoDB" id="10582286at2759"/>
<dbReference type="InterPro" id="IPR018499">
    <property type="entry name" value="Tetraspanin/Peripherin"/>
</dbReference>
<gene>
    <name evidence="6" type="ORF">TRFO_12124</name>
</gene>
<evidence type="ECO:0000256" key="1">
    <source>
        <dbReference type="ARBA" id="ARBA00004141"/>
    </source>
</evidence>
<evidence type="ECO:0000313" key="7">
    <source>
        <dbReference type="Proteomes" id="UP000179807"/>
    </source>
</evidence>
<feature type="transmembrane region" description="Helical" evidence="5">
    <location>
        <begin position="177"/>
        <end position="196"/>
    </location>
</feature>
<comment type="subcellular location">
    <subcellularLocation>
        <location evidence="1">Membrane</location>
        <topology evidence="1">Multi-pass membrane protein</topology>
    </subcellularLocation>
</comment>
<comment type="caution">
    <text evidence="6">The sequence shown here is derived from an EMBL/GenBank/DDBJ whole genome shotgun (WGS) entry which is preliminary data.</text>
</comment>
<dbReference type="PROSITE" id="PS51257">
    <property type="entry name" value="PROKAR_LIPOPROTEIN"/>
    <property type="match status" value="1"/>
</dbReference>
<name>A0A1J4J5M6_9EUKA</name>
<dbReference type="GO" id="GO:0016020">
    <property type="term" value="C:membrane"/>
    <property type="evidence" value="ECO:0007669"/>
    <property type="project" value="UniProtKB-SubCell"/>
</dbReference>
<evidence type="ECO:0000256" key="4">
    <source>
        <dbReference type="ARBA" id="ARBA00023136"/>
    </source>
</evidence>
<sequence length="229" mass="25250">MGCKQCCRSFGFTILSIITIGAACALFGVALYYIATMFKDVSNTLMVACVIALCVSILVFLFALYASVKDNRCIRTVLTFIYIIFAFVVGAAAILMFAFKGTLFKLIQGEIEKNNTDLIYSLEKAFDCKLVVNATTPDQPDTNSSLMFLEEGGNVSFYGSDCEDKINKFWKSRIPPIGGALIGIFVIIVIGIILSFKYICCTKDNVDLSPTDKSNRSKEQLNSPLTYGW</sequence>
<protein>
    <recommendedName>
        <fullName evidence="8">Tetraspanin family protein</fullName>
    </recommendedName>
</protein>
<feature type="transmembrane region" description="Helical" evidence="5">
    <location>
        <begin position="41"/>
        <end position="65"/>
    </location>
</feature>
<keyword evidence="2 5" id="KW-0812">Transmembrane</keyword>
<reference evidence="6" key="1">
    <citation type="submission" date="2016-10" db="EMBL/GenBank/DDBJ databases">
        <authorList>
            <person name="Benchimol M."/>
            <person name="Almeida L.G."/>
            <person name="Vasconcelos A.T."/>
            <person name="Perreira-Neves A."/>
            <person name="Rosa I.A."/>
            <person name="Tasca T."/>
            <person name="Bogo M.R."/>
            <person name="de Souza W."/>
        </authorList>
    </citation>
    <scope>NUCLEOTIDE SEQUENCE [LARGE SCALE GENOMIC DNA]</scope>
    <source>
        <strain evidence="6">K</strain>
    </source>
</reference>
<evidence type="ECO:0000256" key="2">
    <source>
        <dbReference type="ARBA" id="ARBA00022692"/>
    </source>
</evidence>
<evidence type="ECO:0000313" key="6">
    <source>
        <dbReference type="EMBL" id="OHS92947.1"/>
    </source>
</evidence>
<feature type="transmembrane region" description="Helical" evidence="5">
    <location>
        <begin position="12"/>
        <end position="35"/>
    </location>
</feature>
<dbReference type="Proteomes" id="UP000179807">
    <property type="component" value="Unassembled WGS sequence"/>
</dbReference>
<accession>A0A1J4J5M6</accession>